<dbReference type="OrthoDB" id="8909017at2"/>
<protein>
    <recommendedName>
        <fullName evidence="3">Flagellar protein FlgN</fullName>
    </recommendedName>
</protein>
<gene>
    <name evidence="1" type="ORF">DFR43_11644</name>
</gene>
<organism evidence="1 2">
    <name type="scientific">Tepidicella xavieri</name>
    <dbReference type="NCBI Taxonomy" id="360241"/>
    <lineage>
        <taxon>Bacteria</taxon>
        <taxon>Pseudomonadati</taxon>
        <taxon>Pseudomonadota</taxon>
        <taxon>Betaproteobacteria</taxon>
        <taxon>Burkholderiales</taxon>
        <taxon>Tepidicella</taxon>
    </lineage>
</organism>
<comment type="caution">
    <text evidence="1">The sequence shown here is derived from an EMBL/GenBank/DDBJ whole genome shotgun (WGS) entry which is preliminary data.</text>
</comment>
<accession>A0A4R6U7P5</accession>
<dbReference type="AlphaFoldDB" id="A0A4R6U7P5"/>
<evidence type="ECO:0008006" key="3">
    <source>
        <dbReference type="Google" id="ProtNLM"/>
    </source>
</evidence>
<reference evidence="1 2" key="1">
    <citation type="submission" date="2019-03" db="EMBL/GenBank/DDBJ databases">
        <title>Genomic Encyclopedia of Type Strains, Phase IV (KMG-IV): sequencing the most valuable type-strain genomes for metagenomic binning, comparative biology and taxonomic classification.</title>
        <authorList>
            <person name="Goeker M."/>
        </authorList>
    </citation>
    <scope>NUCLEOTIDE SEQUENCE [LARGE SCALE GENOMIC DNA]</scope>
    <source>
        <strain evidence="1 2">DSM 19605</strain>
    </source>
</reference>
<dbReference type="RefSeq" id="WP_133598886.1">
    <property type="nucleotide sequence ID" value="NZ_SNYL01000016.1"/>
</dbReference>
<keyword evidence="2" id="KW-1185">Reference proteome</keyword>
<dbReference type="Proteomes" id="UP000295510">
    <property type="component" value="Unassembled WGS sequence"/>
</dbReference>
<dbReference type="EMBL" id="SNYL01000016">
    <property type="protein sequence ID" value="TDQ40595.1"/>
    <property type="molecule type" value="Genomic_DNA"/>
</dbReference>
<sequence length="132" mass="13452">MTGPSDWSDVSHQLTALQAAVAAAQQAALDSIGSSDADAFLQQLSALADTLATAQPALARALTAERPPGEVIAQVRQVGAAIEQLLTLNTRLSAQAQRALAVLFPQDQVKAYSRLGGKGLGTGGPGSGYLKA</sequence>
<proteinExistence type="predicted"/>
<evidence type="ECO:0000313" key="2">
    <source>
        <dbReference type="Proteomes" id="UP000295510"/>
    </source>
</evidence>
<name>A0A4R6U7P5_9BURK</name>
<evidence type="ECO:0000313" key="1">
    <source>
        <dbReference type="EMBL" id="TDQ40595.1"/>
    </source>
</evidence>